<accession>A0A0A9DDM3</accession>
<protein>
    <submittedName>
        <fullName evidence="2">Uncharacterized protein</fullName>
    </submittedName>
</protein>
<evidence type="ECO:0000313" key="2">
    <source>
        <dbReference type="EMBL" id="JAD83735.1"/>
    </source>
</evidence>
<dbReference type="EMBL" id="GBRH01214160">
    <property type="protein sequence ID" value="JAD83735.1"/>
    <property type="molecule type" value="Transcribed_RNA"/>
</dbReference>
<reference evidence="2" key="2">
    <citation type="journal article" date="2015" name="Data Brief">
        <title>Shoot transcriptome of the giant reed, Arundo donax.</title>
        <authorList>
            <person name="Barrero R.A."/>
            <person name="Guerrero F.D."/>
            <person name="Moolhuijzen P."/>
            <person name="Goolsby J.A."/>
            <person name="Tidwell J."/>
            <person name="Bellgard S.E."/>
            <person name="Bellgard M.I."/>
        </authorList>
    </citation>
    <scope>NUCLEOTIDE SEQUENCE</scope>
    <source>
        <tissue evidence="2">Shoot tissue taken approximately 20 cm above the soil surface</tissue>
    </source>
</reference>
<reference evidence="2" key="1">
    <citation type="submission" date="2014-09" db="EMBL/GenBank/DDBJ databases">
        <authorList>
            <person name="Magalhaes I.L.F."/>
            <person name="Oliveira U."/>
            <person name="Santos F.R."/>
            <person name="Vidigal T.H.D.A."/>
            <person name="Brescovit A.D."/>
            <person name="Santos A.J."/>
        </authorList>
    </citation>
    <scope>NUCLEOTIDE SEQUENCE</scope>
    <source>
        <tissue evidence="2">Shoot tissue taken approximately 20 cm above the soil surface</tissue>
    </source>
</reference>
<name>A0A0A9DDM3_ARUDO</name>
<keyword evidence="1" id="KW-0732">Signal</keyword>
<feature type="signal peptide" evidence="1">
    <location>
        <begin position="1"/>
        <end position="21"/>
    </location>
</feature>
<evidence type="ECO:0000256" key="1">
    <source>
        <dbReference type="SAM" id="SignalP"/>
    </source>
</evidence>
<feature type="chain" id="PRO_5002044915" evidence="1">
    <location>
        <begin position="22"/>
        <end position="101"/>
    </location>
</feature>
<sequence>MVLLPLSFPLLPLSFLFTTYSIKCRILSEPIMANQLKKRRISSKTRDHLLLMQAKTVFKKKNWICILQWYQKKIMLSMTNRSKQMFYLLKNILMKGGKQII</sequence>
<dbReference type="AlphaFoldDB" id="A0A0A9DDM3"/>
<organism evidence="2">
    <name type="scientific">Arundo donax</name>
    <name type="common">Giant reed</name>
    <name type="synonym">Donax arundinaceus</name>
    <dbReference type="NCBI Taxonomy" id="35708"/>
    <lineage>
        <taxon>Eukaryota</taxon>
        <taxon>Viridiplantae</taxon>
        <taxon>Streptophyta</taxon>
        <taxon>Embryophyta</taxon>
        <taxon>Tracheophyta</taxon>
        <taxon>Spermatophyta</taxon>
        <taxon>Magnoliopsida</taxon>
        <taxon>Liliopsida</taxon>
        <taxon>Poales</taxon>
        <taxon>Poaceae</taxon>
        <taxon>PACMAD clade</taxon>
        <taxon>Arundinoideae</taxon>
        <taxon>Arundineae</taxon>
        <taxon>Arundo</taxon>
    </lineage>
</organism>
<proteinExistence type="predicted"/>